<evidence type="ECO:0000313" key="3">
    <source>
        <dbReference type="Proteomes" id="UP001430149"/>
    </source>
</evidence>
<accession>A0ABS2K2T6</accession>
<protein>
    <submittedName>
        <fullName evidence="2">Uncharacterized protein</fullName>
    </submittedName>
</protein>
<dbReference type="RefSeq" id="WP_204680751.1">
    <property type="nucleotide sequence ID" value="NZ_BSNR01000010.1"/>
</dbReference>
<keyword evidence="1" id="KW-0472">Membrane</keyword>
<gene>
    <name evidence="2" type="ORF">ISP19_07485</name>
</gene>
<name>A0ABS2K2T6_9GAMM</name>
<evidence type="ECO:0000256" key="1">
    <source>
        <dbReference type="SAM" id="Phobius"/>
    </source>
</evidence>
<feature type="transmembrane region" description="Helical" evidence="1">
    <location>
        <begin position="54"/>
        <end position="74"/>
    </location>
</feature>
<keyword evidence="1" id="KW-0812">Transmembrane</keyword>
<feature type="transmembrane region" description="Helical" evidence="1">
    <location>
        <begin position="20"/>
        <end position="42"/>
    </location>
</feature>
<feature type="transmembrane region" description="Helical" evidence="1">
    <location>
        <begin position="398"/>
        <end position="419"/>
    </location>
</feature>
<proteinExistence type="predicted"/>
<organism evidence="2 3">
    <name type="scientific">Dyella flava</name>
    <dbReference type="NCBI Taxonomy" id="1920170"/>
    <lineage>
        <taxon>Bacteria</taxon>
        <taxon>Pseudomonadati</taxon>
        <taxon>Pseudomonadota</taxon>
        <taxon>Gammaproteobacteria</taxon>
        <taxon>Lysobacterales</taxon>
        <taxon>Rhodanobacteraceae</taxon>
        <taxon>Dyella</taxon>
    </lineage>
</organism>
<evidence type="ECO:0000313" key="2">
    <source>
        <dbReference type="EMBL" id="MBM7125224.1"/>
    </source>
</evidence>
<dbReference type="Proteomes" id="UP001430149">
    <property type="component" value="Unassembled WGS sequence"/>
</dbReference>
<comment type="caution">
    <text evidence="2">The sequence shown here is derived from an EMBL/GenBank/DDBJ whole genome shotgun (WGS) entry which is preliminary data.</text>
</comment>
<keyword evidence="1" id="KW-1133">Transmembrane helix</keyword>
<feature type="transmembrane region" description="Helical" evidence="1">
    <location>
        <begin position="431"/>
        <end position="451"/>
    </location>
</feature>
<keyword evidence="3" id="KW-1185">Reference proteome</keyword>
<reference evidence="2" key="1">
    <citation type="submission" date="2020-10" db="EMBL/GenBank/DDBJ databases">
        <title>Phylogeny of dyella-like bacteria.</title>
        <authorList>
            <person name="Fu J."/>
        </authorList>
    </citation>
    <scope>NUCLEOTIDE SEQUENCE</scope>
    <source>
        <strain evidence="2">DHOC52</strain>
    </source>
</reference>
<dbReference type="EMBL" id="JADIKE010000032">
    <property type="protein sequence ID" value="MBM7125224.1"/>
    <property type="molecule type" value="Genomic_DNA"/>
</dbReference>
<sequence length="467" mass="51929">MPEPPDRPEFFDEDDLEGPSVWFFVVLYVLLELAAIGLTVFNWPAGQSTVTGRFWISVLLLPFLIWVALGAGSFTHCEEATNKSGWWNVLRQWRAAHWRHWARSHLLLMDSVTLTPEDPLAERMLGLEGSPPTNPDKTLLLQQTEATRASSRLDSLFEQLLKPLETSIRILARLEKPQVVLQVGDDDCCADLRNAWKRLALPDQLTVTWLAPNAESPLAERWFAEKMPGCRLVIACQLQADESERPCSEVAVALLLSSPSAVAHARLTLKPQACVFRPIVAESDTVNDALAKLLGSEQIPPGKIRHVWFSRLDRRVRNATTFAVREAALNVASQDVDRALGHPGPANAWLLQAMAGQMVQHGQGAQLVASPYRAGVALNLVGISPGPMVWPKEVHVPIFSYSFFISVSVLLLALMVLVYTGMAPWEDGDTFLVVAMIVAALLIVLNTIGSWCSRRHITRQFHARFYE</sequence>